<evidence type="ECO:0000313" key="3">
    <source>
        <dbReference type="Proteomes" id="UP000036097"/>
    </source>
</evidence>
<gene>
    <name evidence="2" type="ORF">ABT56_15670</name>
</gene>
<dbReference type="SUPFAM" id="SSF53850">
    <property type="entry name" value="Periplasmic binding protein-like II"/>
    <property type="match status" value="1"/>
</dbReference>
<dbReference type="Gene3D" id="3.40.190.10">
    <property type="entry name" value="Periplasmic binding protein-like II"/>
    <property type="match status" value="2"/>
</dbReference>
<name>A0A0J1GX84_9GAMM</name>
<dbReference type="RefSeq" id="WP_047879827.1">
    <property type="nucleotide sequence ID" value="NZ_LDOT01000023.1"/>
</dbReference>
<dbReference type="Proteomes" id="UP000036097">
    <property type="component" value="Unassembled WGS sequence"/>
</dbReference>
<reference evidence="2 3" key="1">
    <citation type="submission" date="2015-05" db="EMBL/GenBank/DDBJ databases">
        <title>Photobacterium galathea sp. nov.</title>
        <authorList>
            <person name="Machado H."/>
            <person name="Gram L."/>
        </authorList>
    </citation>
    <scope>NUCLEOTIDE SEQUENCE [LARGE SCALE GENOMIC DNA]</scope>
    <source>
        <strain evidence="2 3">CGMCC 1.12159</strain>
    </source>
</reference>
<keyword evidence="3" id="KW-1185">Reference proteome</keyword>
<organism evidence="2 3">
    <name type="scientific">Photobacterium aquae</name>
    <dbReference type="NCBI Taxonomy" id="1195763"/>
    <lineage>
        <taxon>Bacteria</taxon>
        <taxon>Pseudomonadati</taxon>
        <taxon>Pseudomonadota</taxon>
        <taxon>Gammaproteobacteria</taxon>
        <taxon>Vibrionales</taxon>
        <taxon>Vibrionaceae</taxon>
        <taxon>Photobacterium</taxon>
    </lineage>
</organism>
<feature type="signal peptide" evidence="1">
    <location>
        <begin position="1"/>
        <end position="19"/>
    </location>
</feature>
<dbReference type="EMBL" id="LDOT01000023">
    <property type="protein sequence ID" value="KLV04059.1"/>
    <property type="molecule type" value="Genomic_DNA"/>
</dbReference>
<dbReference type="OrthoDB" id="6194758at2"/>
<sequence>MLKIAHLTTSVFLISSAFAANDNNVNYYVIAKQAAPFQIETDNLHSGIVTDIIQAIFEDSNYKLQYHTYPFNRMISILENDNDTNWITYGSPGWGGPQAENLSDIPIYTVNHVLVSHSNSTFEFNHIEDIENKIIILLHGFDYPQLAPYLNQGKIEELRVKDYDAAFRVLQKLPEDTAFVEMESRINYNLKKSNQKKSQYNIQSFSNVIPNYPIYLAFSPNMDHDLQMFINKKLTKIKDNGQINKILDKYR</sequence>
<dbReference type="PATRIC" id="fig|1195763.3.peg.3339"/>
<dbReference type="AlphaFoldDB" id="A0A0J1GX84"/>
<dbReference type="STRING" id="1195763.ABT56_15670"/>
<evidence type="ECO:0000256" key="1">
    <source>
        <dbReference type="SAM" id="SignalP"/>
    </source>
</evidence>
<feature type="chain" id="PRO_5005251998" evidence="1">
    <location>
        <begin position="20"/>
        <end position="251"/>
    </location>
</feature>
<accession>A0A0J1GX84</accession>
<keyword evidence="1" id="KW-0732">Signal</keyword>
<evidence type="ECO:0000313" key="2">
    <source>
        <dbReference type="EMBL" id="KLV04059.1"/>
    </source>
</evidence>
<comment type="caution">
    <text evidence="2">The sequence shown here is derived from an EMBL/GenBank/DDBJ whole genome shotgun (WGS) entry which is preliminary data.</text>
</comment>
<protein>
    <submittedName>
        <fullName evidence="2">Amino acid ABC transporter</fullName>
    </submittedName>
</protein>
<proteinExistence type="predicted"/>